<feature type="transmembrane region" description="Helical" evidence="1">
    <location>
        <begin position="6"/>
        <end position="25"/>
    </location>
</feature>
<gene>
    <name evidence="2" type="ORF">ACFO60_18960</name>
</gene>
<comment type="caution">
    <text evidence="2">The sequence shown here is derived from an EMBL/GenBank/DDBJ whole genome shotgun (WGS) entry which is preliminary data.</text>
</comment>
<reference evidence="3" key="1">
    <citation type="journal article" date="2019" name="Int. J. Syst. Evol. Microbiol.">
        <title>The Global Catalogue of Microorganisms (GCM) 10K type strain sequencing project: providing services to taxonomists for standard genome sequencing and annotation.</title>
        <authorList>
            <consortium name="The Broad Institute Genomics Platform"/>
            <consortium name="The Broad Institute Genome Sequencing Center for Infectious Disease"/>
            <person name="Wu L."/>
            <person name="Ma J."/>
        </authorList>
    </citation>
    <scope>NUCLEOTIDE SEQUENCE [LARGE SCALE GENOMIC DNA]</scope>
    <source>
        <strain evidence="3">CGMCC 4.7132</strain>
    </source>
</reference>
<proteinExistence type="predicted"/>
<evidence type="ECO:0000256" key="1">
    <source>
        <dbReference type="SAM" id="Phobius"/>
    </source>
</evidence>
<name>A0ABV9CIQ6_9ACTN</name>
<evidence type="ECO:0000313" key="2">
    <source>
        <dbReference type="EMBL" id="MFC4532861.1"/>
    </source>
</evidence>
<dbReference type="Proteomes" id="UP001596004">
    <property type="component" value="Unassembled WGS sequence"/>
</dbReference>
<accession>A0ABV9CIQ6</accession>
<evidence type="ECO:0008006" key="4">
    <source>
        <dbReference type="Google" id="ProtNLM"/>
    </source>
</evidence>
<keyword evidence="1" id="KW-0812">Transmembrane</keyword>
<keyword evidence="1" id="KW-0472">Membrane</keyword>
<protein>
    <recommendedName>
        <fullName evidence="4">Amidotransferase</fullName>
    </recommendedName>
</protein>
<sequence length="51" mass="5230">MSSNWTAVAMVFLGLFLIGGVVSFVRQGMKAGAVVCGVGAALSITAGVLWW</sequence>
<evidence type="ECO:0000313" key="3">
    <source>
        <dbReference type="Proteomes" id="UP001596004"/>
    </source>
</evidence>
<keyword evidence="3" id="KW-1185">Reference proteome</keyword>
<keyword evidence="1" id="KW-1133">Transmembrane helix</keyword>
<organism evidence="2 3">
    <name type="scientific">Sphaerisporangium dianthi</name>
    <dbReference type="NCBI Taxonomy" id="1436120"/>
    <lineage>
        <taxon>Bacteria</taxon>
        <taxon>Bacillati</taxon>
        <taxon>Actinomycetota</taxon>
        <taxon>Actinomycetes</taxon>
        <taxon>Streptosporangiales</taxon>
        <taxon>Streptosporangiaceae</taxon>
        <taxon>Sphaerisporangium</taxon>
    </lineage>
</organism>
<feature type="transmembrane region" description="Helical" evidence="1">
    <location>
        <begin position="32"/>
        <end position="50"/>
    </location>
</feature>
<dbReference type="EMBL" id="JBHSFP010000012">
    <property type="protein sequence ID" value="MFC4532861.1"/>
    <property type="molecule type" value="Genomic_DNA"/>
</dbReference>
<dbReference type="RefSeq" id="WP_380841772.1">
    <property type="nucleotide sequence ID" value="NZ_JBHSFP010000012.1"/>
</dbReference>